<feature type="transmembrane region" description="Helical" evidence="1">
    <location>
        <begin position="126"/>
        <end position="152"/>
    </location>
</feature>
<accession>A0AA36LRA2</accession>
<dbReference type="InterPro" id="IPR009781">
    <property type="entry name" value="DUF1345"/>
</dbReference>
<sequence>MPLNKTTCKVANVMTLIHPIKHYLHARPRLLFSVSAGVVTYFLLPTHYSLLLRLMVSWNVSAWLYLLFLWLQLLRTNPAKISKIAKVQDESASMVLSIVSMACLASILVILFELSTANQLSGSAKAFHLILTGMTLLVSWLLLPTAFTMHYAHLFYLPRDKSETILPLLFPKEITTPSYWDFLYFSFTIGVASQTADVATGTSDIRRVVLLQSVLSFVFNMTILGLSINVGAGLLN</sequence>
<name>A0AA36LRA2_YERMO</name>
<feature type="transmembrane region" description="Helical" evidence="1">
    <location>
        <begin position="30"/>
        <end position="50"/>
    </location>
</feature>
<feature type="transmembrane region" description="Helical" evidence="1">
    <location>
        <begin position="95"/>
        <end position="114"/>
    </location>
</feature>
<organism evidence="2 3">
    <name type="scientific">Yersinia mollaretii</name>
    <dbReference type="NCBI Taxonomy" id="33060"/>
    <lineage>
        <taxon>Bacteria</taxon>
        <taxon>Pseudomonadati</taxon>
        <taxon>Pseudomonadota</taxon>
        <taxon>Gammaproteobacteria</taxon>
        <taxon>Enterobacterales</taxon>
        <taxon>Yersiniaceae</taxon>
        <taxon>Yersinia</taxon>
    </lineage>
</organism>
<evidence type="ECO:0000256" key="1">
    <source>
        <dbReference type="SAM" id="Phobius"/>
    </source>
</evidence>
<evidence type="ECO:0000313" key="2">
    <source>
        <dbReference type="EMBL" id="CNI47943.1"/>
    </source>
</evidence>
<dbReference type="EMBL" id="CQBM01000010">
    <property type="protein sequence ID" value="CNI47943.1"/>
    <property type="molecule type" value="Genomic_DNA"/>
</dbReference>
<protein>
    <submittedName>
        <fullName evidence="2">Transmembrane protein</fullName>
    </submittedName>
</protein>
<proteinExistence type="predicted"/>
<dbReference type="Proteomes" id="UP000040841">
    <property type="component" value="Unassembled WGS sequence"/>
</dbReference>
<gene>
    <name evidence="2" type="ORF">ERS008502_03389</name>
</gene>
<keyword evidence="1" id="KW-1133">Transmembrane helix</keyword>
<feature type="transmembrane region" description="Helical" evidence="1">
    <location>
        <begin position="214"/>
        <end position="235"/>
    </location>
</feature>
<feature type="transmembrane region" description="Helical" evidence="1">
    <location>
        <begin position="56"/>
        <end position="74"/>
    </location>
</feature>
<reference evidence="2 3" key="1">
    <citation type="submission" date="2015-03" db="EMBL/GenBank/DDBJ databases">
        <authorList>
            <consortium name="Pathogen Informatics"/>
            <person name="Murphy D."/>
        </authorList>
    </citation>
    <scope>NUCLEOTIDE SEQUENCE [LARGE SCALE GENOMIC DNA]</scope>
    <source>
        <strain evidence="2 3">FE82747</strain>
    </source>
</reference>
<comment type="caution">
    <text evidence="2">The sequence shown here is derived from an EMBL/GenBank/DDBJ whole genome shotgun (WGS) entry which is preliminary data.</text>
</comment>
<keyword evidence="1" id="KW-0472">Membrane</keyword>
<dbReference type="AlphaFoldDB" id="A0AA36LRA2"/>
<evidence type="ECO:0000313" key="3">
    <source>
        <dbReference type="Proteomes" id="UP000040841"/>
    </source>
</evidence>
<dbReference type="Pfam" id="PF07077">
    <property type="entry name" value="DUF1345"/>
    <property type="match status" value="1"/>
</dbReference>
<keyword evidence="1 2" id="KW-0812">Transmembrane</keyword>